<dbReference type="RefSeq" id="WP_132747128.1">
    <property type="nucleotide sequence ID" value="NZ_SLXK01000026.1"/>
</dbReference>
<organism evidence="1 2">
    <name type="scientific">Scopulibacillus darangshiensis</name>
    <dbReference type="NCBI Taxonomy" id="442528"/>
    <lineage>
        <taxon>Bacteria</taxon>
        <taxon>Bacillati</taxon>
        <taxon>Bacillota</taxon>
        <taxon>Bacilli</taxon>
        <taxon>Bacillales</taxon>
        <taxon>Sporolactobacillaceae</taxon>
        <taxon>Scopulibacillus</taxon>
    </lineage>
</organism>
<keyword evidence="2" id="KW-1185">Reference proteome</keyword>
<evidence type="ECO:0000313" key="2">
    <source>
        <dbReference type="Proteomes" id="UP000295416"/>
    </source>
</evidence>
<dbReference type="OrthoDB" id="2971867at2"/>
<sequence>MLGALFLDKEACEVEYLIKKELEELIFELNDERINHVVKRAMEERYQILFKILLRFTTQSDCLRYLRNKRNMGNNN</sequence>
<dbReference type="AlphaFoldDB" id="A0A4R2NQQ8"/>
<comment type="caution">
    <text evidence="1">The sequence shown here is derived from an EMBL/GenBank/DDBJ whole genome shotgun (WGS) entry which is preliminary data.</text>
</comment>
<name>A0A4R2NQQ8_9BACL</name>
<gene>
    <name evidence="1" type="ORF">EV207_12676</name>
</gene>
<protein>
    <submittedName>
        <fullName evidence="1">Uncharacterized protein</fullName>
    </submittedName>
</protein>
<dbReference type="EMBL" id="SLXK01000026">
    <property type="protein sequence ID" value="TCP24203.1"/>
    <property type="molecule type" value="Genomic_DNA"/>
</dbReference>
<dbReference type="Proteomes" id="UP000295416">
    <property type="component" value="Unassembled WGS sequence"/>
</dbReference>
<evidence type="ECO:0000313" key="1">
    <source>
        <dbReference type="EMBL" id="TCP24203.1"/>
    </source>
</evidence>
<proteinExistence type="predicted"/>
<reference evidence="1 2" key="1">
    <citation type="submission" date="2019-03" db="EMBL/GenBank/DDBJ databases">
        <title>Genomic Encyclopedia of Type Strains, Phase IV (KMG-IV): sequencing the most valuable type-strain genomes for metagenomic binning, comparative biology and taxonomic classification.</title>
        <authorList>
            <person name="Goeker M."/>
        </authorList>
    </citation>
    <scope>NUCLEOTIDE SEQUENCE [LARGE SCALE GENOMIC DNA]</scope>
    <source>
        <strain evidence="1 2">DSM 19377</strain>
    </source>
</reference>
<accession>A0A4R2NQQ8</accession>